<dbReference type="EMBL" id="JAGIZB010000009">
    <property type="protein sequence ID" value="MBP0445267.1"/>
    <property type="molecule type" value="Genomic_DNA"/>
</dbReference>
<evidence type="ECO:0008006" key="3">
    <source>
        <dbReference type="Google" id="ProtNLM"/>
    </source>
</evidence>
<evidence type="ECO:0000313" key="2">
    <source>
        <dbReference type="Proteomes" id="UP000681594"/>
    </source>
</evidence>
<dbReference type="RefSeq" id="WP_209379519.1">
    <property type="nucleotide sequence ID" value="NZ_JAGIZB010000009.1"/>
</dbReference>
<reference evidence="1 2" key="1">
    <citation type="submission" date="2021-03" db="EMBL/GenBank/DDBJ databases">
        <authorList>
            <person name="So Y."/>
        </authorList>
    </citation>
    <scope>NUCLEOTIDE SEQUENCE [LARGE SCALE GENOMIC DNA]</scope>
    <source>
        <strain evidence="1 2">SSH11</strain>
    </source>
</reference>
<comment type="caution">
    <text evidence="1">The sequence shown here is derived from an EMBL/GenBank/DDBJ whole genome shotgun (WGS) entry which is preliminary data.</text>
</comment>
<keyword evidence="2" id="KW-1185">Reference proteome</keyword>
<name>A0ABS4AE20_9PROT</name>
<gene>
    <name evidence="1" type="ORF">J8J14_10805</name>
</gene>
<evidence type="ECO:0000313" key="1">
    <source>
        <dbReference type="EMBL" id="MBP0445267.1"/>
    </source>
</evidence>
<sequence length="102" mass="11017">MTGSPENVWRPISRAPKDGSPVLVWCPARNLADGKVHEARAAIGRWIGSGEQGHWVLSPSAMEGEVPECWVPLPPRTRPPASAPAARNVAARKPLGRVKVLR</sequence>
<protein>
    <recommendedName>
        <fullName evidence="3">DUF551 domain-containing protein</fullName>
    </recommendedName>
</protein>
<proteinExistence type="predicted"/>
<organism evidence="1 2">
    <name type="scientific">Pararoseomonas baculiformis</name>
    <dbReference type="NCBI Taxonomy" id="2820812"/>
    <lineage>
        <taxon>Bacteria</taxon>
        <taxon>Pseudomonadati</taxon>
        <taxon>Pseudomonadota</taxon>
        <taxon>Alphaproteobacteria</taxon>
        <taxon>Acetobacterales</taxon>
        <taxon>Acetobacteraceae</taxon>
        <taxon>Pararoseomonas</taxon>
    </lineage>
</organism>
<dbReference type="Proteomes" id="UP000681594">
    <property type="component" value="Unassembled WGS sequence"/>
</dbReference>
<accession>A0ABS4AE20</accession>